<proteinExistence type="predicted"/>
<evidence type="ECO:0000313" key="3">
    <source>
        <dbReference type="Proteomes" id="UP000007305"/>
    </source>
</evidence>
<protein>
    <submittedName>
        <fullName evidence="2">Uncharacterized protein</fullName>
    </submittedName>
</protein>
<keyword evidence="3" id="KW-1185">Reference proteome</keyword>
<dbReference type="PANTHER" id="PTHR34395">
    <property type="entry name" value="OS11G0427500 PROTEIN"/>
    <property type="match status" value="1"/>
</dbReference>
<reference evidence="2" key="3">
    <citation type="submission" date="2021-05" db="UniProtKB">
        <authorList>
            <consortium name="EnsemblPlants"/>
        </authorList>
    </citation>
    <scope>IDENTIFICATION</scope>
    <source>
        <strain evidence="2">cv. B73</strain>
    </source>
</reference>
<dbReference type="AlphaFoldDB" id="A0A804P856"/>
<dbReference type="InParanoid" id="A0A804P856"/>
<name>A0A804P856_MAIZE</name>
<reference evidence="2" key="2">
    <citation type="submission" date="2019-07" db="EMBL/GenBank/DDBJ databases">
        <authorList>
            <person name="Seetharam A."/>
            <person name="Woodhouse M."/>
            <person name="Cannon E."/>
        </authorList>
    </citation>
    <scope>NUCLEOTIDE SEQUENCE [LARGE SCALE GENOMIC DNA]</scope>
    <source>
        <strain evidence="2">cv. B73</strain>
    </source>
</reference>
<feature type="compositionally biased region" description="Low complexity" evidence="1">
    <location>
        <begin position="9"/>
        <end position="20"/>
    </location>
</feature>
<reference evidence="3" key="1">
    <citation type="journal article" date="2009" name="Science">
        <title>The B73 maize genome: complexity, diversity, and dynamics.</title>
        <authorList>
            <person name="Schnable P.S."/>
            <person name="Ware D."/>
            <person name="Fulton R.S."/>
            <person name="Stein J.C."/>
            <person name="Wei F."/>
            <person name="Pasternak S."/>
            <person name="Liang C."/>
            <person name="Zhang J."/>
            <person name="Fulton L."/>
            <person name="Graves T.A."/>
            <person name="Minx P."/>
            <person name="Reily A.D."/>
            <person name="Courtney L."/>
            <person name="Kruchowski S.S."/>
            <person name="Tomlinson C."/>
            <person name="Strong C."/>
            <person name="Delehaunty K."/>
            <person name="Fronick C."/>
            <person name="Courtney B."/>
            <person name="Rock S.M."/>
            <person name="Belter E."/>
            <person name="Du F."/>
            <person name="Kim K."/>
            <person name="Abbott R.M."/>
            <person name="Cotton M."/>
            <person name="Levy A."/>
            <person name="Marchetto P."/>
            <person name="Ochoa K."/>
            <person name="Jackson S.M."/>
            <person name="Gillam B."/>
            <person name="Chen W."/>
            <person name="Yan L."/>
            <person name="Higginbotham J."/>
            <person name="Cardenas M."/>
            <person name="Waligorski J."/>
            <person name="Applebaum E."/>
            <person name="Phelps L."/>
            <person name="Falcone J."/>
            <person name="Kanchi K."/>
            <person name="Thane T."/>
            <person name="Scimone A."/>
            <person name="Thane N."/>
            <person name="Henke J."/>
            <person name="Wang T."/>
            <person name="Ruppert J."/>
            <person name="Shah N."/>
            <person name="Rotter K."/>
            <person name="Hodges J."/>
            <person name="Ingenthron E."/>
            <person name="Cordes M."/>
            <person name="Kohlberg S."/>
            <person name="Sgro J."/>
            <person name="Delgado B."/>
            <person name="Mead K."/>
            <person name="Chinwalla A."/>
            <person name="Leonard S."/>
            <person name="Crouse K."/>
            <person name="Collura K."/>
            <person name="Kudrna D."/>
            <person name="Currie J."/>
            <person name="He R."/>
            <person name="Angelova A."/>
            <person name="Rajasekar S."/>
            <person name="Mueller T."/>
            <person name="Lomeli R."/>
            <person name="Scara G."/>
            <person name="Ko A."/>
            <person name="Delaney K."/>
            <person name="Wissotski M."/>
            <person name="Lopez G."/>
            <person name="Campos D."/>
            <person name="Braidotti M."/>
            <person name="Ashley E."/>
            <person name="Golser W."/>
            <person name="Kim H."/>
            <person name="Lee S."/>
            <person name="Lin J."/>
            <person name="Dujmic Z."/>
            <person name="Kim W."/>
            <person name="Talag J."/>
            <person name="Zuccolo A."/>
            <person name="Fan C."/>
            <person name="Sebastian A."/>
            <person name="Kramer M."/>
            <person name="Spiegel L."/>
            <person name="Nascimento L."/>
            <person name="Zutavern T."/>
            <person name="Miller B."/>
            <person name="Ambroise C."/>
            <person name="Muller S."/>
            <person name="Spooner W."/>
            <person name="Narechania A."/>
            <person name="Ren L."/>
            <person name="Wei S."/>
            <person name="Kumari S."/>
            <person name="Faga B."/>
            <person name="Levy M.J."/>
            <person name="McMahan L."/>
            <person name="Van Buren P."/>
            <person name="Vaughn M.W."/>
            <person name="Ying K."/>
            <person name="Yeh C.-T."/>
            <person name="Emrich S.J."/>
            <person name="Jia Y."/>
            <person name="Kalyanaraman A."/>
            <person name="Hsia A.-P."/>
            <person name="Barbazuk W.B."/>
            <person name="Baucom R.S."/>
            <person name="Brutnell T.P."/>
            <person name="Carpita N.C."/>
            <person name="Chaparro C."/>
            <person name="Chia J.-M."/>
            <person name="Deragon J.-M."/>
            <person name="Estill J.C."/>
            <person name="Fu Y."/>
            <person name="Jeddeloh J.A."/>
            <person name="Han Y."/>
            <person name="Lee H."/>
            <person name="Li P."/>
            <person name="Lisch D.R."/>
            <person name="Liu S."/>
            <person name="Liu Z."/>
            <person name="Nagel D.H."/>
            <person name="McCann M.C."/>
            <person name="SanMiguel P."/>
            <person name="Myers A.M."/>
            <person name="Nettleton D."/>
            <person name="Nguyen J."/>
            <person name="Penning B.W."/>
            <person name="Ponnala L."/>
            <person name="Schneider K.L."/>
            <person name="Schwartz D.C."/>
            <person name="Sharma A."/>
            <person name="Soderlund C."/>
            <person name="Springer N.M."/>
            <person name="Sun Q."/>
            <person name="Wang H."/>
            <person name="Waterman M."/>
            <person name="Westerman R."/>
            <person name="Wolfgruber T.K."/>
            <person name="Yang L."/>
            <person name="Yu Y."/>
            <person name="Zhang L."/>
            <person name="Zhou S."/>
            <person name="Zhu Q."/>
            <person name="Bennetzen J.L."/>
            <person name="Dawe R.K."/>
            <person name="Jiang J."/>
            <person name="Jiang N."/>
            <person name="Presting G.G."/>
            <person name="Wessler S.R."/>
            <person name="Aluru S."/>
            <person name="Martienssen R.A."/>
            <person name="Clifton S.W."/>
            <person name="McCombie W.R."/>
            <person name="Wing R.A."/>
            <person name="Wilson R.K."/>
        </authorList>
    </citation>
    <scope>NUCLEOTIDE SEQUENCE [LARGE SCALE GENOMIC DNA]</scope>
    <source>
        <strain evidence="3">cv. B73</strain>
    </source>
</reference>
<evidence type="ECO:0000256" key="1">
    <source>
        <dbReference type="SAM" id="MobiDB-lite"/>
    </source>
</evidence>
<gene>
    <name evidence="2" type="primary">LOC100276358</name>
</gene>
<dbReference type="PANTHER" id="PTHR34395:SF5">
    <property type="entry name" value="DIHYDRONEOPTERIN ALDOLASE_EPIMERASE DOMAIN-CONTAINING PROTEIN"/>
    <property type="match status" value="1"/>
</dbReference>
<feature type="region of interest" description="Disordered" evidence="1">
    <location>
        <begin position="1"/>
        <end position="83"/>
    </location>
</feature>
<dbReference type="RefSeq" id="XP_035823763.1">
    <property type="nucleotide sequence ID" value="XM_035967870.1"/>
</dbReference>
<dbReference type="OrthoDB" id="690950at2759"/>
<dbReference type="EnsemblPlants" id="Zm00001eb215060_T001">
    <property type="protein sequence ID" value="Zm00001eb215060_P001"/>
    <property type="gene ID" value="Zm00001eb215060"/>
</dbReference>
<dbReference type="Gramene" id="Zm00001eb215060_T001">
    <property type="protein sequence ID" value="Zm00001eb215060_P001"/>
    <property type="gene ID" value="Zm00001eb215060"/>
</dbReference>
<dbReference type="Proteomes" id="UP000007305">
    <property type="component" value="Chromosome 5"/>
</dbReference>
<feature type="compositionally biased region" description="Basic residues" evidence="1">
    <location>
        <begin position="37"/>
        <end position="55"/>
    </location>
</feature>
<evidence type="ECO:0000313" key="2">
    <source>
        <dbReference type="EnsemblPlants" id="Zm00001eb215060_P001"/>
    </source>
</evidence>
<organism evidence="2 3">
    <name type="scientific">Zea mays</name>
    <name type="common">Maize</name>
    <dbReference type="NCBI Taxonomy" id="4577"/>
    <lineage>
        <taxon>Eukaryota</taxon>
        <taxon>Viridiplantae</taxon>
        <taxon>Streptophyta</taxon>
        <taxon>Embryophyta</taxon>
        <taxon>Tracheophyta</taxon>
        <taxon>Spermatophyta</taxon>
        <taxon>Magnoliopsida</taxon>
        <taxon>Liliopsida</taxon>
        <taxon>Poales</taxon>
        <taxon>Poaceae</taxon>
        <taxon>PACMAD clade</taxon>
        <taxon>Panicoideae</taxon>
        <taxon>Andropogonodae</taxon>
        <taxon>Andropogoneae</taxon>
        <taxon>Tripsacinae</taxon>
        <taxon>Zea</taxon>
    </lineage>
</organism>
<dbReference type="GeneID" id="100276358"/>
<accession>A0A804P856</accession>
<sequence length="244" mass="27955">MGGNRRGFPAQPQVAQPPCQECHTGLWKAHGAALTGRNRKEKKKTRHLPPLRRPHPPPSPPLSPRNKTLRKKSRYGDGKKTRSSTYVSDLIMSSWEAKARQFLLEEEKEDDELFLVIVPAVLLAMQEEKRSVRTRSTSAHGSAKKRKKNHVASVLEDYLEHRKKQTEKTVEALLEMKSREEEYSIERCLDIVDALEELTDEEKAAAAEVFKNEVNREMFVIAKQKIPNVGLIWLRRKISRIAST</sequence>